<feature type="domain" description="Integrase catalytic" evidence="2">
    <location>
        <begin position="279"/>
        <end position="393"/>
    </location>
</feature>
<dbReference type="InterPro" id="IPR048020">
    <property type="entry name" value="Transpos_IS3"/>
</dbReference>
<dbReference type="Pfam" id="PF00665">
    <property type="entry name" value="rve"/>
    <property type="match status" value="1"/>
</dbReference>
<evidence type="ECO:0000256" key="1">
    <source>
        <dbReference type="ARBA" id="ARBA00002286"/>
    </source>
</evidence>
<reference evidence="3 4" key="1">
    <citation type="submission" date="2014-03" db="EMBL/GenBank/DDBJ databases">
        <title>Genomics of Bifidobacteria.</title>
        <authorList>
            <person name="Ventura M."/>
            <person name="Milani C."/>
            <person name="Lugli G.A."/>
        </authorList>
    </citation>
    <scope>NUCLEOTIDE SEQUENCE [LARGE SCALE GENOMIC DNA]</scope>
    <source>
        <strain evidence="3 4">LMG 21395</strain>
    </source>
</reference>
<dbReference type="InterPro" id="IPR012337">
    <property type="entry name" value="RNaseH-like_sf"/>
</dbReference>
<dbReference type="InterPro" id="IPR050900">
    <property type="entry name" value="Transposase_IS3/IS150/IS904"/>
</dbReference>
<dbReference type="Pfam" id="PF13518">
    <property type="entry name" value="HTH_28"/>
    <property type="match status" value="1"/>
</dbReference>
<dbReference type="EMBL" id="JGZT01000007">
    <property type="protein sequence ID" value="KFJ02053.1"/>
    <property type="molecule type" value="Genomic_DNA"/>
</dbReference>
<dbReference type="Gene3D" id="3.30.420.10">
    <property type="entry name" value="Ribonuclease H-like superfamily/Ribonuclease H"/>
    <property type="match status" value="1"/>
</dbReference>
<evidence type="ECO:0000313" key="4">
    <source>
        <dbReference type="Proteomes" id="UP000029003"/>
    </source>
</evidence>
<dbReference type="InterPro" id="IPR025948">
    <property type="entry name" value="HTH-like_dom"/>
</dbReference>
<dbReference type="PANTHER" id="PTHR46889:SF4">
    <property type="entry name" value="TRANSPOSASE INSO FOR INSERTION SEQUENCE ELEMENT IS911B-RELATED"/>
    <property type="match status" value="1"/>
</dbReference>
<dbReference type="PANTHER" id="PTHR46889">
    <property type="entry name" value="TRANSPOSASE INSF FOR INSERTION SEQUENCE IS3B-RELATED"/>
    <property type="match status" value="1"/>
</dbReference>
<dbReference type="InterPro" id="IPR036397">
    <property type="entry name" value="RNaseH_sf"/>
</dbReference>
<dbReference type="GO" id="GO:0003676">
    <property type="term" value="F:nucleic acid binding"/>
    <property type="evidence" value="ECO:0007669"/>
    <property type="project" value="InterPro"/>
</dbReference>
<dbReference type="InterPro" id="IPR009057">
    <property type="entry name" value="Homeodomain-like_sf"/>
</dbReference>
<gene>
    <name evidence="3" type="ORF">THER5_0228</name>
</gene>
<protein>
    <submittedName>
        <fullName evidence="3">IS3/IS150 family transposase</fullName>
    </submittedName>
</protein>
<dbReference type="PROSITE" id="PS50994">
    <property type="entry name" value="INTEGRASE"/>
    <property type="match status" value="1"/>
</dbReference>
<proteinExistence type="predicted"/>
<organism evidence="3 4">
    <name type="scientific">Bifidobacterium thermacidophilum subsp. thermacidophilum</name>
    <dbReference type="NCBI Taxonomy" id="79262"/>
    <lineage>
        <taxon>Bacteria</taxon>
        <taxon>Bacillati</taxon>
        <taxon>Actinomycetota</taxon>
        <taxon>Actinomycetes</taxon>
        <taxon>Bifidobacteriales</taxon>
        <taxon>Bifidobacteriaceae</taxon>
        <taxon>Bifidobacterium</taxon>
    </lineage>
</organism>
<evidence type="ECO:0000313" key="3">
    <source>
        <dbReference type="EMBL" id="KFJ02053.1"/>
    </source>
</evidence>
<accession>A0A087E2Q2</accession>
<dbReference type="InterPro" id="IPR055247">
    <property type="entry name" value="InsJ-like_HTH"/>
</dbReference>
<dbReference type="Pfam" id="PF13276">
    <property type="entry name" value="HTH_21"/>
    <property type="match status" value="1"/>
</dbReference>
<dbReference type="SUPFAM" id="SSF46689">
    <property type="entry name" value="Homeodomain-like"/>
    <property type="match status" value="1"/>
</dbReference>
<evidence type="ECO:0000259" key="2">
    <source>
        <dbReference type="PROSITE" id="PS50994"/>
    </source>
</evidence>
<dbReference type="Proteomes" id="UP000029003">
    <property type="component" value="Unassembled WGS sequence"/>
</dbReference>
<comment type="caution">
    <text evidence="3">The sequence shown here is derived from an EMBL/GenBank/DDBJ whole genome shotgun (WGS) entry which is preliminary data.</text>
</comment>
<dbReference type="InterPro" id="IPR001584">
    <property type="entry name" value="Integrase_cat-core"/>
</dbReference>
<dbReference type="SUPFAM" id="SSF53098">
    <property type="entry name" value="Ribonuclease H-like"/>
    <property type="match status" value="1"/>
</dbReference>
<dbReference type="NCBIfam" id="NF033516">
    <property type="entry name" value="transpos_IS3"/>
    <property type="match status" value="1"/>
</dbReference>
<comment type="function">
    <text evidence="1">Involved in the transposition of the insertion sequence.</text>
</comment>
<dbReference type="AlphaFoldDB" id="A0A087E2Q2"/>
<dbReference type="GO" id="GO:0015074">
    <property type="term" value="P:DNA integration"/>
    <property type="evidence" value="ECO:0007669"/>
    <property type="project" value="InterPro"/>
</dbReference>
<name>A0A087E2Q2_9BIFI</name>
<sequence>MFSQEERGRAVELYLSTSMTTQQVVEYLGYPTRQCLERWLHQDPRYMERIPKPIIPLSMRVRAVRRCLTGLQQQAAAAQLGVSAGVVNHWMALYREGGMAALQPQRRSPMPEEEKPGVHPVSDDVGELHRRIRELELEHALMRQVVNVVKKDPGASLGRLSNREKTRLIDRLHPTFSLHCLDRRLTIPLSSYHYHHARRDGDKYSDIRVRVRALFKESSSRYGYRRLHHALGLRVSEKVVRRIMRQEGLVARIPHRRRYSSYQGESTPAPDNLIHRDFSAKEPNMRWLTDITEIKACDGKVYVSPMIDCYDGTIVAYTRGLHPNARLANTMLRKAIGTLPDDTRVIVHSDRGCHYRWPEWIRICQEHGIIRSMSRKGCSPDNSAAEGFFGRMKTSGGLPRILGETDLRAGRGTRRHDHALVQPPTHQTIPGMEKSRTL</sequence>